<dbReference type="EMBL" id="JAPFFF010000012">
    <property type="protein sequence ID" value="KAK8876128.1"/>
    <property type="molecule type" value="Genomic_DNA"/>
</dbReference>
<accession>A0ABR2JFJ4</accession>
<reference evidence="3 4" key="1">
    <citation type="submission" date="2024-04" db="EMBL/GenBank/DDBJ databases">
        <title>Tritrichomonas musculus Genome.</title>
        <authorList>
            <person name="Alves-Ferreira E."/>
            <person name="Grigg M."/>
            <person name="Lorenzi H."/>
            <person name="Galac M."/>
        </authorList>
    </citation>
    <scope>NUCLEOTIDE SEQUENCE [LARGE SCALE GENOMIC DNA]</scope>
    <source>
        <strain evidence="3 4">EAF2021</strain>
    </source>
</reference>
<feature type="coiled-coil region" evidence="1">
    <location>
        <begin position="17"/>
        <end position="62"/>
    </location>
</feature>
<proteinExistence type="predicted"/>
<name>A0ABR2JFJ4_9EUKA</name>
<feature type="coiled-coil region" evidence="1">
    <location>
        <begin position="646"/>
        <end position="895"/>
    </location>
</feature>
<evidence type="ECO:0000256" key="2">
    <source>
        <dbReference type="SAM" id="MobiDB-lite"/>
    </source>
</evidence>
<feature type="region of interest" description="Disordered" evidence="2">
    <location>
        <begin position="336"/>
        <end position="355"/>
    </location>
</feature>
<evidence type="ECO:0000313" key="3">
    <source>
        <dbReference type="EMBL" id="KAK8876128.1"/>
    </source>
</evidence>
<gene>
    <name evidence="3" type="ORF">M9Y10_006316</name>
</gene>
<protein>
    <submittedName>
        <fullName evidence="3">Uncharacterized protein</fullName>
    </submittedName>
</protein>
<sequence length="1163" mass="135678">MNLSVETEENSDPISKISALLEANLSLQEENKYLKKELEKLQKKYKTNISELENTIDLLRNQKIPPKEFNFENPPIDRYDSNNIQSNQIQLSDNNSENPDSLLNQKLKNAEKEIQRLNKLLSEQKKRYAESLKDSADSKSKDTQNENKYFSLLKSENDRLKKLIDHKDLELTSAETTITELKLEVSKLSILQKEANEIIPIQDNIIASEENNNLNIEASLETFEGIFEEEINRVSELSDQRNKLIDIIKKLEKVCSLEASIRRSNEEEMKKEQIRKIENGAKEKALENLFKQIKTTIQIKNNNYDDLLVEDDQYMSYDDKIIQLFKNITDQKENNINNDIKENSDDSSSKQQNNSISKRNIDFVNFDDLNEQSENDNFVDIENLDNSEILLGQLKNSCNFIRSFLKSKDFDSDAIIAKCSEIENYLKTQKPVPKIVTLFTNEPSVSEQMKTFIQIHNNSKQKIELLSQNSKSPQNSKAKAANVEEITKEYNEMIKILYNLFKAVLTVNSLLFENSKELTNMYQKVSTEKDTIQVKKEMVEKNNEERLNYISSKLSPFFNVTLRNISPSSQNSKKGQNQEEENSTQKQISTVLIEEGIENLCQQNIDLKVALKEKNLLIKKLKQSTTKIVETEKVDKTAQIEQKKKVAKLESQLSKVIVKYKQMKQKDDELISQLRSDLDEALEALKNGDRLEQELEEQKTKVTKMKEKKESYDKLYNQMKQLTSENNDLKLQVKAYESQVQRLTANVNSNLQENQKLTEKVNKIKDKKKKIKKENEELLNKNRTEISELRSRNAKLENDIKNSFDSLITENKELKEKVEQLTLDLQNINDLKSETSQKIAQANLQAKNARLQLIECQNALKMNKEVTEQQIFSVKSSFELELKKLNDEIDRCKKRFIYAFKIDNINIKQYIKIRPNYNRICDVEDMSLFELINTFISFYEPQKIYDYDKCCSLLKLNEDDQNSNNKNDKMNSPLYGRCRSIMKNLCELNSTLNSRKKELNHCTLEIDDLSHQLNLKNSDSNAYKVLKKRIISLYIKMKKGLGPQSGNSSKSTINYNPNFELDSKEFDKVLNEIEEAFYINFLKPKCLQFKLDLMRTEKMILTDDRINKLVMIESRSDNDERQKNINVVRSFRPISIVILFTRRVCELSGYSQPYYVQNNQKNE</sequence>
<feature type="compositionally biased region" description="Basic and acidic residues" evidence="2">
    <location>
        <begin position="336"/>
        <end position="348"/>
    </location>
</feature>
<evidence type="ECO:0000256" key="1">
    <source>
        <dbReference type="SAM" id="Coils"/>
    </source>
</evidence>
<feature type="region of interest" description="Disordered" evidence="2">
    <location>
        <begin position="566"/>
        <end position="585"/>
    </location>
</feature>
<evidence type="ECO:0000313" key="4">
    <source>
        <dbReference type="Proteomes" id="UP001470230"/>
    </source>
</evidence>
<feature type="compositionally biased region" description="Polar residues" evidence="2">
    <location>
        <begin position="566"/>
        <end position="575"/>
    </location>
</feature>
<organism evidence="3 4">
    <name type="scientific">Tritrichomonas musculus</name>
    <dbReference type="NCBI Taxonomy" id="1915356"/>
    <lineage>
        <taxon>Eukaryota</taxon>
        <taxon>Metamonada</taxon>
        <taxon>Parabasalia</taxon>
        <taxon>Tritrichomonadida</taxon>
        <taxon>Tritrichomonadidae</taxon>
        <taxon>Tritrichomonas</taxon>
    </lineage>
</organism>
<keyword evidence="4" id="KW-1185">Reference proteome</keyword>
<comment type="caution">
    <text evidence="3">The sequence shown here is derived from an EMBL/GenBank/DDBJ whole genome shotgun (WGS) entry which is preliminary data.</text>
</comment>
<keyword evidence="1" id="KW-0175">Coiled coil</keyword>
<dbReference type="Proteomes" id="UP001470230">
    <property type="component" value="Unassembled WGS sequence"/>
</dbReference>
<feature type="coiled-coil region" evidence="1">
    <location>
        <begin position="100"/>
        <end position="134"/>
    </location>
</feature>